<evidence type="ECO:0000313" key="3">
    <source>
        <dbReference type="EMBL" id="XDQ44050.1"/>
    </source>
</evidence>
<dbReference type="GO" id="GO:0004175">
    <property type="term" value="F:endopeptidase activity"/>
    <property type="evidence" value="ECO:0007669"/>
    <property type="project" value="UniProtKB-ARBA"/>
</dbReference>
<keyword evidence="1" id="KW-0812">Transmembrane</keyword>
<reference evidence="3" key="1">
    <citation type="submission" date="2024-07" db="EMBL/GenBank/DDBJ databases">
        <authorList>
            <person name="Yu S.T."/>
        </authorList>
    </citation>
    <scope>NUCLEOTIDE SEQUENCE</scope>
    <source>
        <strain evidence="3">R39</strain>
    </source>
</reference>
<feature type="transmembrane region" description="Helical" evidence="1">
    <location>
        <begin position="236"/>
        <end position="255"/>
    </location>
</feature>
<dbReference type="InterPro" id="IPR003675">
    <property type="entry name" value="Rce1/LyrA-like_dom"/>
</dbReference>
<proteinExistence type="predicted"/>
<keyword evidence="1" id="KW-1133">Transmembrane helix</keyword>
<sequence length="279" mass="29114">MRLVWQLLAVVAVAFVGGQVVATVQGNWFLTLVLGLLTAVAAVLVYGWVVRRTERRPSTEVGREGARAAFGRGVLIGGATFACVIGNIAFLGDYTVHGMGSVTGAVGVVGFMAAAAVTEELMFRGVLFRIVEERTGTWIALVSTGALFGIMHLLNKDATVWGALAIAIEAGGMLGAAYAATRTLWLPIGLHFGWNFAESGIFGTEVSGSGGSQKGLLDAATSGSQLVTGGQFGPEASVYSVLLGLLVTVAFLWLAKRRGHVVPRRRRGVQAGAVATLPR</sequence>
<evidence type="ECO:0000256" key="1">
    <source>
        <dbReference type="SAM" id="Phobius"/>
    </source>
</evidence>
<dbReference type="AlphaFoldDB" id="A0AB39QMM4"/>
<gene>
    <name evidence="3" type="ORF">AB5J52_18245</name>
</gene>
<dbReference type="EMBL" id="CP163441">
    <property type="protein sequence ID" value="XDQ44050.1"/>
    <property type="molecule type" value="Genomic_DNA"/>
</dbReference>
<dbReference type="PANTHER" id="PTHR39430:SF1">
    <property type="entry name" value="PROTEASE"/>
    <property type="match status" value="1"/>
</dbReference>
<dbReference type="RefSeq" id="WP_369223046.1">
    <property type="nucleotide sequence ID" value="NZ_CP163441.1"/>
</dbReference>
<organism evidence="3">
    <name type="scientific">Streptomyces sp. R39</name>
    <dbReference type="NCBI Taxonomy" id="3238631"/>
    <lineage>
        <taxon>Bacteria</taxon>
        <taxon>Bacillati</taxon>
        <taxon>Actinomycetota</taxon>
        <taxon>Actinomycetes</taxon>
        <taxon>Kitasatosporales</taxon>
        <taxon>Streptomycetaceae</taxon>
        <taxon>Streptomyces</taxon>
    </lineage>
</organism>
<protein>
    <submittedName>
        <fullName evidence="3">Lysostaphin resistance A-like protein</fullName>
    </submittedName>
</protein>
<feature type="domain" description="CAAX prenyl protease 2/Lysostaphin resistance protein A-like" evidence="2">
    <location>
        <begin position="106"/>
        <end position="196"/>
    </location>
</feature>
<feature type="transmembrane region" description="Helical" evidence="1">
    <location>
        <begin position="28"/>
        <end position="49"/>
    </location>
</feature>
<dbReference type="GO" id="GO:0080120">
    <property type="term" value="P:CAAX-box protein maturation"/>
    <property type="evidence" value="ECO:0007669"/>
    <property type="project" value="UniProtKB-ARBA"/>
</dbReference>
<feature type="transmembrane region" description="Helical" evidence="1">
    <location>
        <begin position="69"/>
        <end position="90"/>
    </location>
</feature>
<name>A0AB39QMM4_9ACTN</name>
<keyword evidence="1" id="KW-0472">Membrane</keyword>
<evidence type="ECO:0000259" key="2">
    <source>
        <dbReference type="Pfam" id="PF02517"/>
    </source>
</evidence>
<dbReference type="Pfam" id="PF02517">
    <property type="entry name" value="Rce1-like"/>
    <property type="match status" value="1"/>
</dbReference>
<accession>A0AB39QMM4</accession>
<dbReference type="PANTHER" id="PTHR39430">
    <property type="entry name" value="MEMBRANE-ASSOCIATED PROTEASE-RELATED"/>
    <property type="match status" value="1"/>
</dbReference>
<feature type="transmembrane region" description="Helical" evidence="1">
    <location>
        <begin position="102"/>
        <end position="123"/>
    </location>
</feature>